<sequence length="233" mass="25240">MAAPAEVTVHDLNGTWVMEIKTPPKDSSLSNDPDAIFKLQGMSWLTRKAIGLATVTLKISQKTTDAGVVELTIDQVLTGGVRGTSELRVLDWSERPHQDHIFGSLTGQSRFCKADASASASASAGDSDGKRQPTVDVQTKAGSAAEDVAVAEFLRGETLADGEPADGFAIDGANEDLLQSWVRSLDNGWTAEQIWGFERIEGVRRYTRRVVVAKGGEVQKVRLVYTFMNRSTE</sequence>
<dbReference type="OrthoDB" id="425354at2759"/>
<name>A0A8A1MJR5_AJECA</name>
<organism evidence="2 3">
    <name type="scientific">Ajellomyces capsulatus</name>
    <name type="common">Darling's disease fungus</name>
    <name type="synonym">Histoplasma capsulatum</name>
    <dbReference type="NCBI Taxonomy" id="5037"/>
    <lineage>
        <taxon>Eukaryota</taxon>
        <taxon>Fungi</taxon>
        <taxon>Dikarya</taxon>
        <taxon>Ascomycota</taxon>
        <taxon>Pezizomycotina</taxon>
        <taxon>Eurotiomycetes</taxon>
        <taxon>Eurotiomycetidae</taxon>
        <taxon>Onygenales</taxon>
        <taxon>Ajellomycetaceae</taxon>
        <taxon>Histoplasma</taxon>
    </lineage>
</organism>
<evidence type="ECO:0008006" key="4">
    <source>
        <dbReference type="Google" id="ProtNLM"/>
    </source>
</evidence>
<evidence type="ECO:0000256" key="1">
    <source>
        <dbReference type="SAM" id="MobiDB-lite"/>
    </source>
</evidence>
<feature type="region of interest" description="Disordered" evidence="1">
    <location>
        <begin position="121"/>
        <end position="141"/>
    </location>
</feature>
<reference evidence="2" key="1">
    <citation type="submission" date="2021-01" db="EMBL/GenBank/DDBJ databases">
        <title>Chromosome-level genome assembly of a human fungal pathogen reveals clustering of transcriptionally co-regulated genes.</title>
        <authorList>
            <person name="Voorhies M."/>
            <person name="Cohen S."/>
            <person name="Shea T.P."/>
            <person name="Petrus S."/>
            <person name="Munoz J.F."/>
            <person name="Poplawski S."/>
            <person name="Goldman W.E."/>
            <person name="Michael T."/>
            <person name="Cuomo C.A."/>
            <person name="Sil A."/>
            <person name="Beyhan S."/>
        </authorList>
    </citation>
    <scope>NUCLEOTIDE SEQUENCE</scope>
    <source>
        <strain evidence="2">WU24</strain>
    </source>
</reference>
<proteinExistence type="predicted"/>
<accession>A0A8A1MJR5</accession>
<dbReference type="VEuPathDB" id="FungiDB:I7I51_01414"/>
<evidence type="ECO:0000313" key="2">
    <source>
        <dbReference type="EMBL" id="QSS64347.1"/>
    </source>
</evidence>
<dbReference type="Proteomes" id="UP000663671">
    <property type="component" value="Chromosome 1"/>
</dbReference>
<dbReference type="InterPro" id="IPR053037">
    <property type="entry name" value="Pericyclase_pydY-like"/>
</dbReference>
<evidence type="ECO:0000313" key="3">
    <source>
        <dbReference type="Proteomes" id="UP000663671"/>
    </source>
</evidence>
<dbReference type="PANTHER" id="PTHR38115">
    <property type="entry name" value="LIPOCALIN-LIKE DOMAIN-CONTAINING PROTEIN"/>
    <property type="match status" value="1"/>
</dbReference>
<protein>
    <recommendedName>
        <fullName evidence="4">LCCL domain-containing protein</fullName>
    </recommendedName>
</protein>
<dbReference type="AlphaFoldDB" id="A0A8A1MJR5"/>
<gene>
    <name evidence="2" type="ORF">I7I51_01414</name>
</gene>
<dbReference type="EMBL" id="CP069114">
    <property type="protein sequence ID" value="QSS64347.1"/>
    <property type="molecule type" value="Genomic_DNA"/>
</dbReference>
<dbReference type="PANTHER" id="PTHR38115:SF1">
    <property type="entry name" value="LIPOCALIN-LIKE DOMAIN-CONTAINING PROTEIN"/>
    <property type="match status" value="1"/>
</dbReference>